<protein>
    <submittedName>
        <fullName evidence="2">Uncharacterized protein</fullName>
    </submittedName>
</protein>
<evidence type="ECO:0000256" key="1">
    <source>
        <dbReference type="SAM" id="MobiDB-lite"/>
    </source>
</evidence>
<proteinExistence type="predicted"/>
<name>A0A3P7NB70_DIBLA</name>
<dbReference type="EMBL" id="UYRU01090670">
    <property type="protein sequence ID" value="VDN37330.1"/>
    <property type="molecule type" value="Genomic_DNA"/>
</dbReference>
<keyword evidence="3" id="KW-1185">Reference proteome</keyword>
<feature type="compositionally biased region" description="Polar residues" evidence="1">
    <location>
        <begin position="1"/>
        <end position="18"/>
    </location>
</feature>
<accession>A0A3P7NB70</accession>
<evidence type="ECO:0000313" key="2">
    <source>
        <dbReference type="EMBL" id="VDN37330.1"/>
    </source>
</evidence>
<sequence length="216" mass="24269">MCLSSASPCNTVMPTSPTARGLRPRDWVAWSPACSSFSSSSPTNESQAAVAAAVRAAVMVLPALLPRRPFSHCQRFSTWPNLWQRLVWTQSLLSFPPWLPSSSTCTCNVRLLFMLLCSNTLRRPPSRVPPPMSLNEAVREWMSHRESILNFLLPKFIALPSTYDFLSVILEEAALSDRIVKSTPKQAPHWCTVASKVRQPYPFPLFTLHNCLLISW</sequence>
<dbReference type="AlphaFoldDB" id="A0A3P7NB70"/>
<gene>
    <name evidence="2" type="ORF">DILT_LOCUS17287</name>
</gene>
<feature type="region of interest" description="Disordered" evidence="1">
    <location>
        <begin position="1"/>
        <end position="20"/>
    </location>
</feature>
<dbReference type="Proteomes" id="UP000281553">
    <property type="component" value="Unassembled WGS sequence"/>
</dbReference>
<reference evidence="2 3" key="1">
    <citation type="submission" date="2018-11" db="EMBL/GenBank/DDBJ databases">
        <authorList>
            <consortium name="Pathogen Informatics"/>
        </authorList>
    </citation>
    <scope>NUCLEOTIDE SEQUENCE [LARGE SCALE GENOMIC DNA]</scope>
</reference>
<evidence type="ECO:0000313" key="3">
    <source>
        <dbReference type="Proteomes" id="UP000281553"/>
    </source>
</evidence>
<organism evidence="2 3">
    <name type="scientific">Dibothriocephalus latus</name>
    <name type="common">Fish tapeworm</name>
    <name type="synonym">Diphyllobothrium latum</name>
    <dbReference type="NCBI Taxonomy" id="60516"/>
    <lineage>
        <taxon>Eukaryota</taxon>
        <taxon>Metazoa</taxon>
        <taxon>Spiralia</taxon>
        <taxon>Lophotrochozoa</taxon>
        <taxon>Platyhelminthes</taxon>
        <taxon>Cestoda</taxon>
        <taxon>Eucestoda</taxon>
        <taxon>Diphyllobothriidea</taxon>
        <taxon>Diphyllobothriidae</taxon>
        <taxon>Dibothriocephalus</taxon>
    </lineage>
</organism>